<dbReference type="OrthoDB" id="10068942at2759"/>
<dbReference type="InterPro" id="IPR012337">
    <property type="entry name" value="RNaseH-like_sf"/>
</dbReference>
<dbReference type="InterPro" id="IPR043502">
    <property type="entry name" value="DNA/RNA_pol_sf"/>
</dbReference>
<keyword evidence="9" id="KW-0695">RNA-directed DNA polymerase</keyword>
<protein>
    <submittedName>
        <fullName evidence="12">Uncharacterized protein</fullName>
    </submittedName>
</protein>
<accession>A0A7D9EWI9</accession>
<dbReference type="InterPro" id="IPR050951">
    <property type="entry name" value="Retrovirus_Pol_polyprotein"/>
</dbReference>
<dbReference type="CDD" id="cd09274">
    <property type="entry name" value="RNase_HI_RT_Ty3"/>
    <property type="match status" value="1"/>
</dbReference>
<dbReference type="Pfam" id="PF00078">
    <property type="entry name" value="RVT_1"/>
    <property type="match status" value="1"/>
</dbReference>
<dbReference type="Gene3D" id="3.10.10.10">
    <property type="entry name" value="HIV Type 1 Reverse Transcriptase, subunit A, domain 1"/>
    <property type="match status" value="1"/>
</dbReference>
<dbReference type="AlphaFoldDB" id="A0A7D9EWI9"/>
<organism evidence="12 13">
    <name type="scientific">Paramuricea clavata</name>
    <name type="common">Red gorgonian</name>
    <name type="synonym">Violescent sea-whip</name>
    <dbReference type="NCBI Taxonomy" id="317549"/>
    <lineage>
        <taxon>Eukaryota</taxon>
        <taxon>Metazoa</taxon>
        <taxon>Cnidaria</taxon>
        <taxon>Anthozoa</taxon>
        <taxon>Octocorallia</taxon>
        <taxon>Malacalcyonacea</taxon>
        <taxon>Plexauridae</taxon>
        <taxon>Paramuricea</taxon>
    </lineage>
</organism>
<evidence type="ECO:0000256" key="11">
    <source>
        <dbReference type="SAM" id="MobiDB-lite"/>
    </source>
</evidence>
<dbReference type="InterPro" id="IPR000477">
    <property type="entry name" value="RT_dom"/>
</dbReference>
<dbReference type="SMART" id="SM00343">
    <property type="entry name" value="ZnF_C2HC"/>
    <property type="match status" value="2"/>
</dbReference>
<keyword evidence="10" id="KW-0238">DNA-binding</keyword>
<dbReference type="FunFam" id="3.10.20.370:FF:000001">
    <property type="entry name" value="Retrovirus-related Pol polyprotein from transposon 17.6-like protein"/>
    <property type="match status" value="1"/>
</dbReference>
<dbReference type="Gene3D" id="3.30.420.10">
    <property type="entry name" value="Ribonuclease H-like superfamily/Ribonuclease H"/>
    <property type="match status" value="1"/>
</dbReference>
<sequence length="1165" mass="131205">MDFANPAKFDVYDEPNNVAHRWERYVKSVKIYLAAKGINAAPRQRAILLHCAGIDVQDIAENNITDTGTDFATLTRKLTEYFAAQNNVVFERYQFRQCTQLEGEKVDSWHTRLRIKARMCEYDNQTDSIIRDQIVACCSSTKLRRKLLETPNISLQEALKTARSLEAAEMHAKAIEKSEISENNNPESSSDELSSLRQHRKPSDKRKKEPDWVERARKQEQQQTRKSPSHETCYRCGELGHRICDKARGKTCSRCGKRNHFAKACRSTQGPPARNDEMNALHRGETAVEFAKYVSRDSSEEEIFTLQAPHPDINKNNARMSLLLNGFPTTLLVDSGASVNVLPLHVYQKVKQLGSKPEPTSTCIYPYGSSQPLKILGACHIMVDAFGKKSSAEFVIVNHKGTTILGRDTSMEMGILHVGPPNHQTHGLHSLASEQENTATEIHTDAEASKVTPDPRHSPSPTTEQQNPIPEPKSLPTSLRQKNILSKYRKVFEGLGRVKGVEVEIRMKKGTTPVVHPPSRVAVHLREALNKELDIQESLGIIEPVEGPTPWVSRIVVVPKSTPGEVRITQDWRDVNAHVEREIQPIPTFEEATDEMGGSTIWSKLDMFKSFHQIALHPNSRKYATFSTPRGLRRCTTLVMGFTNASEILQRVMSMVLSGMPGVRWIHDDITIYGRTVREHNERLAACLHRLQQYNITLNKSKCIFGVDKVTFMAMQLSSKGIQPSQQKVDAVKYFKTPSNVSEVKSFLGLINFLARFTPNLATEAEPLRRLTRSGNKWIWGPDQQKSFQGLKNSISRASCLVFFDKDRKTELRVDASPVGLGAILCQIQGDGTSRPVAYASRSLSDVERRYSQIEREALAVKFGCLKFDHYLSGDPDFTIITDHKPLLGLYKPGSRPPPRIERWALRIQHLNFRLRHEPGPKNAADVFSRQPTPPRAHVNPSEHADTRMINAITTASLPRACTIEQVKEATAKDAKLQTVLKSLQSGTWNKDLGLFFSHRNEFSFSDGVLLRNNRIVIPRSLQQRVLELAHQGHQGVAKTKARLRTKVWWPGMSTEAETFVKQCQPCLVATEPTKPSFTPLKPTTLPKAAWLLIGMDFVGPFPTGENLLVLVDYYSRYPEVEIMKHITTAALEPRLRRIFARYGVPQEIVTTMPKLSGHPGSLTL</sequence>
<dbReference type="GO" id="GO:0003723">
    <property type="term" value="F:RNA binding"/>
    <property type="evidence" value="ECO:0007669"/>
    <property type="project" value="UniProtKB-KW"/>
</dbReference>
<dbReference type="InterPro" id="IPR001995">
    <property type="entry name" value="Peptidase_A2_cat"/>
</dbReference>
<dbReference type="PROSITE" id="PS50158">
    <property type="entry name" value="ZF_CCHC"/>
    <property type="match status" value="1"/>
</dbReference>
<dbReference type="GO" id="GO:0003964">
    <property type="term" value="F:RNA-directed DNA polymerase activity"/>
    <property type="evidence" value="ECO:0007669"/>
    <property type="project" value="UniProtKB-KW"/>
</dbReference>
<evidence type="ECO:0000256" key="9">
    <source>
        <dbReference type="ARBA" id="ARBA00022918"/>
    </source>
</evidence>
<evidence type="ECO:0000256" key="2">
    <source>
        <dbReference type="ARBA" id="ARBA00022679"/>
    </source>
</evidence>
<keyword evidence="4" id="KW-0064">Aspartyl protease</keyword>
<dbReference type="GO" id="GO:0003677">
    <property type="term" value="F:DNA binding"/>
    <property type="evidence" value="ECO:0007669"/>
    <property type="project" value="UniProtKB-KW"/>
</dbReference>
<dbReference type="Gene3D" id="2.40.70.10">
    <property type="entry name" value="Acid Proteases"/>
    <property type="match status" value="1"/>
</dbReference>
<dbReference type="InterPro" id="IPR043128">
    <property type="entry name" value="Rev_trsase/Diguanyl_cyclase"/>
</dbReference>
<evidence type="ECO:0000313" key="12">
    <source>
        <dbReference type="EMBL" id="CAB4017705.1"/>
    </source>
</evidence>
<dbReference type="Gene3D" id="1.10.340.70">
    <property type="match status" value="1"/>
</dbReference>
<dbReference type="InterPro" id="IPR041588">
    <property type="entry name" value="Integrase_H2C2"/>
</dbReference>
<evidence type="ECO:0000256" key="6">
    <source>
        <dbReference type="ARBA" id="ARBA00022842"/>
    </source>
</evidence>
<evidence type="ECO:0000256" key="1">
    <source>
        <dbReference type="ARBA" id="ARBA00022670"/>
    </source>
</evidence>
<evidence type="ECO:0000256" key="7">
    <source>
        <dbReference type="ARBA" id="ARBA00022884"/>
    </source>
</evidence>
<evidence type="ECO:0000256" key="3">
    <source>
        <dbReference type="ARBA" id="ARBA00022695"/>
    </source>
</evidence>
<dbReference type="PANTHER" id="PTHR37984">
    <property type="entry name" value="PROTEIN CBG26694"/>
    <property type="match status" value="1"/>
</dbReference>
<dbReference type="SUPFAM" id="SSF56672">
    <property type="entry name" value="DNA/RNA polymerases"/>
    <property type="match status" value="1"/>
</dbReference>
<dbReference type="SUPFAM" id="SSF50630">
    <property type="entry name" value="Acid proteases"/>
    <property type="match status" value="1"/>
</dbReference>
<evidence type="ECO:0000256" key="8">
    <source>
        <dbReference type="ARBA" id="ARBA00022908"/>
    </source>
</evidence>
<keyword evidence="5" id="KW-0378">Hydrolase</keyword>
<dbReference type="Proteomes" id="UP001152795">
    <property type="component" value="Unassembled WGS sequence"/>
</dbReference>
<keyword evidence="8" id="KW-0229">DNA integration</keyword>
<dbReference type="Pfam" id="PF17921">
    <property type="entry name" value="Integrase_H2C2"/>
    <property type="match status" value="1"/>
</dbReference>
<dbReference type="GO" id="GO:0008270">
    <property type="term" value="F:zinc ion binding"/>
    <property type="evidence" value="ECO:0007669"/>
    <property type="project" value="InterPro"/>
</dbReference>
<gene>
    <name evidence="12" type="ORF">PACLA_8A002604</name>
</gene>
<feature type="region of interest" description="Disordered" evidence="11">
    <location>
        <begin position="175"/>
        <end position="231"/>
    </location>
</feature>
<feature type="compositionally biased region" description="Basic and acidic residues" evidence="11">
    <location>
        <begin position="206"/>
        <end position="220"/>
    </location>
</feature>
<dbReference type="GO" id="GO:0006508">
    <property type="term" value="P:proteolysis"/>
    <property type="evidence" value="ECO:0007669"/>
    <property type="project" value="UniProtKB-KW"/>
</dbReference>
<dbReference type="PROSITE" id="PS50175">
    <property type="entry name" value="ASP_PROT_RETROV"/>
    <property type="match status" value="1"/>
</dbReference>
<dbReference type="FunFam" id="3.30.70.270:FF:000026">
    <property type="entry name" value="Transposon Ty3-G Gag-Pol polyprotein"/>
    <property type="match status" value="1"/>
</dbReference>
<feature type="region of interest" description="Disordered" evidence="11">
    <location>
        <begin position="445"/>
        <end position="480"/>
    </location>
</feature>
<evidence type="ECO:0000256" key="10">
    <source>
        <dbReference type="ARBA" id="ARBA00023125"/>
    </source>
</evidence>
<evidence type="ECO:0000256" key="4">
    <source>
        <dbReference type="ARBA" id="ARBA00022750"/>
    </source>
</evidence>
<dbReference type="SUPFAM" id="SSF53098">
    <property type="entry name" value="Ribonuclease H-like"/>
    <property type="match status" value="1"/>
</dbReference>
<keyword evidence="13" id="KW-1185">Reference proteome</keyword>
<dbReference type="InterPro" id="IPR036397">
    <property type="entry name" value="RNaseH_sf"/>
</dbReference>
<proteinExistence type="predicted"/>
<keyword evidence="3" id="KW-0548">Nucleotidyltransferase</keyword>
<dbReference type="SUPFAM" id="SSF57756">
    <property type="entry name" value="Retrovirus zinc finger-like domains"/>
    <property type="match status" value="1"/>
</dbReference>
<dbReference type="Pfam" id="PF17919">
    <property type="entry name" value="RT_RNaseH_2"/>
    <property type="match status" value="1"/>
</dbReference>
<name>A0A7D9EWI9_PARCT</name>
<dbReference type="Gene3D" id="3.30.70.270">
    <property type="match status" value="2"/>
</dbReference>
<evidence type="ECO:0000256" key="5">
    <source>
        <dbReference type="ARBA" id="ARBA00022801"/>
    </source>
</evidence>
<reference evidence="12" key="1">
    <citation type="submission" date="2020-04" db="EMBL/GenBank/DDBJ databases">
        <authorList>
            <person name="Alioto T."/>
            <person name="Alioto T."/>
            <person name="Gomez Garrido J."/>
        </authorList>
    </citation>
    <scope>NUCLEOTIDE SEQUENCE</scope>
    <source>
        <strain evidence="12">A484AB</strain>
    </source>
</reference>
<dbReference type="FunFam" id="1.10.340.70:FF:000003">
    <property type="entry name" value="Protein CBG25708"/>
    <property type="match status" value="1"/>
</dbReference>
<keyword evidence="2" id="KW-0808">Transferase</keyword>
<keyword evidence="6" id="KW-0460">Magnesium</keyword>
<evidence type="ECO:0000313" key="13">
    <source>
        <dbReference type="Proteomes" id="UP001152795"/>
    </source>
</evidence>
<keyword evidence="7" id="KW-0694">RNA-binding</keyword>
<dbReference type="CDD" id="cd01647">
    <property type="entry name" value="RT_LTR"/>
    <property type="match status" value="1"/>
</dbReference>
<dbReference type="Gene3D" id="4.10.60.10">
    <property type="entry name" value="Zinc finger, CCHC-type"/>
    <property type="match status" value="1"/>
</dbReference>
<dbReference type="PROSITE" id="PS00141">
    <property type="entry name" value="ASP_PROTEASE"/>
    <property type="match status" value="1"/>
</dbReference>
<dbReference type="PROSITE" id="PS50878">
    <property type="entry name" value="RT_POL"/>
    <property type="match status" value="1"/>
</dbReference>
<feature type="compositionally biased region" description="Basic and acidic residues" evidence="11">
    <location>
        <begin position="445"/>
        <end position="457"/>
    </location>
</feature>
<feature type="compositionally biased region" description="Polar residues" evidence="11">
    <location>
        <begin position="459"/>
        <end position="468"/>
    </location>
</feature>
<dbReference type="InterPro" id="IPR041577">
    <property type="entry name" value="RT_RNaseH_2"/>
</dbReference>
<dbReference type="Gene3D" id="3.10.20.370">
    <property type="match status" value="1"/>
</dbReference>
<dbReference type="GO" id="GO:0015074">
    <property type="term" value="P:DNA integration"/>
    <property type="evidence" value="ECO:0007669"/>
    <property type="project" value="UniProtKB-KW"/>
</dbReference>
<keyword evidence="1" id="KW-0645">Protease</keyword>
<dbReference type="GO" id="GO:0004190">
    <property type="term" value="F:aspartic-type endopeptidase activity"/>
    <property type="evidence" value="ECO:0007669"/>
    <property type="project" value="UniProtKB-KW"/>
</dbReference>
<dbReference type="InterPro" id="IPR036875">
    <property type="entry name" value="Znf_CCHC_sf"/>
</dbReference>
<dbReference type="InterPro" id="IPR021109">
    <property type="entry name" value="Peptidase_aspartic_dom_sf"/>
</dbReference>
<dbReference type="EMBL" id="CACRXK020009675">
    <property type="protein sequence ID" value="CAB4017705.1"/>
    <property type="molecule type" value="Genomic_DNA"/>
</dbReference>
<dbReference type="InterPro" id="IPR001878">
    <property type="entry name" value="Znf_CCHC"/>
</dbReference>
<dbReference type="InterPro" id="IPR001969">
    <property type="entry name" value="Aspartic_peptidase_AS"/>
</dbReference>
<comment type="caution">
    <text evidence="12">The sequence shown here is derived from an EMBL/GenBank/DDBJ whole genome shotgun (WGS) entry which is preliminary data.</text>
</comment>
<dbReference type="PANTHER" id="PTHR37984:SF11">
    <property type="entry name" value="INTEGRASE CATALYTIC DOMAIN-CONTAINING PROTEIN"/>
    <property type="match status" value="1"/>
</dbReference>
<feature type="compositionally biased region" description="Low complexity" evidence="11">
    <location>
        <begin position="181"/>
        <end position="195"/>
    </location>
</feature>